<dbReference type="CDD" id="cd02966">
    <property type="entry name" value="TlpA_like_family"/>
    <property type="match status" value="1"/>
</dbReference>
<feature type="domain" description="Thioredoxin" evidence="6">
    <location>
        <begin position="17"/>
        <end position="166"/>
    </location>
</feature>
<dbReference type="Pfam" id="PF08534">
    <property type="entry name" value="Redoxin"/>
    <property type="match status" value="1"/>
</dbReference>
<keyword evidence="3" id="KW-1015">Disulfide bond</keyword>
<dbReference type="InterPro" id="IPR013740">
    <property type="entry name" value="Redoxin"/>
</dbReference>
<dbReference type="RefSeq" id="WP_340233472.1">
    <property type="nucleotide sequence ID" value="NZ_JBBEWC010000001.1"/>
</dbReference>
<sequence>MLKKNKKVRLFLLGFFLCSAYWVSAQNVQAIKYPALERLIKSSNNTVLVVNFWATWCKPCVEELPHFEKLNTKYANKNVKVVLINLDAAADLNTKVKPFVAKNNIKSSTYLLDEPDYNTWIDLVSADWSGSLPFTLIVGADNKTRKIFEEPLNETQLESALKPFLN</sequence>
<evidence type="ECO:0000313" key="7">
    <source>
        <dbReference type="EMBL" id="MFD2523533.1"/>
    </source>
</evidence>
<protein>
    <submittedName>
        <fullName evidence="7">Redoxin family protein</fullName>
    </submittedName>
</protein>
<keyword evidence="5" id="KW-0732">Signal</keyword>
<dbReference type="InterPro" id="IPR036249">
    <property type="entry name" value="Thioredoxin-like_sf"/>
</dbReference>
<evidence type="ECO:0000313" key="8">
    <source>
        <dbReference type="Proteomes" id="UP001597510"/>
    </source>
</evidence>
<dbReference type="InterPro" id="IPR050553">
    <property type="entry name" value="Thioredoxin_ResA/DsbE_sf"/>
</dbReference>
<dbReference type="PANTHER" id="PTHR42852:SF6">
    <property type="entry name" value="THIOL:DISULFIDE INTERCHANGE PROTEIN DSBE"/>
    <property type="match status" value="1"/>
</dbReference>
<feature type="chain" id="PRO_5045851685" evidence="5">
    <location>
        <begin position="26"/>
        <end position="166"/>
    </location>
</feature>
<keyword evidence="8" id="KW-1185">Reference proteome</keyword>
<keyword evidence="2" id="KW-0201">Cytochrome c-type biogenesis</keyword>
<evidence type="ECO:0000256" key="5">
    <source>
        <dbReference type="SAM" id="SignalP"/>
    </source>
</evidence>
<evidence type="ECO:0000256" key="2">
    <source>
        <dbReference type="ARBA" id="ARBA00022748"/>
    </source>
</evidence>
<evidence type="ECO:0000256" key="3">
    <source>
        <dbReference type="ARBA" id="ARBA00023157"/>
    </source>
</evidence>
<comment type="subcellular location">
    <subcellularLocation>
        <location evidence="1">Cell envelope</location>
    </subcellularLocation>
</comment>
<dbReference type="PANTHER" id="PTHR42852">
    <property type="entry name" value="THIOL:DISULFIDE INTERCHANGE PROTEIN DSBE"/>
    <property type="match status" value="1"/>
</dbReference>
<dbReference type="Gene3D" id="3.40.30.10">
    <property type="entry name" value="Glutaredoxin"/>
    <property type="match status" value="1"/>
</dbReference>
<reference evidence="8" key="1">
    <citation type="journal article" date="2019" name="Int. J. Syst. Evol. Microbiol.">
        <title>The Global Catalogue of Microorganisms (GCM) 10K type strain sequencing project: providing services to taxonomists for standard genome sequencing and annotation.</title>
        <authorList>
            <consortium name="The Broad Institute Genomics Platform"/>
            <consortium name="The Broad Institute Genome Sequencing Center for Infectious Disease"/>
            <person name="Wu L."/>
            <person name="Ma J."/>
        </authorList>
    </citation>
    <scope>NUCLEOTIDE SEQUENCE [LARGE SCALE GENOMIC DNA]</scope>
    <source>
        <strain evidence="8">KCTC 52344</strain>
    </source>
</reference>
<feature type="signal peptide" evidence="5">
    <location>
        <begin position="1"/>
        <end position="25"/>
    </location>
</feature>
<dbReference type="EMBL" id="JBHULC010000038">
    <property type="protein sequence ID" value="MFD2523533.1"/>
    <property type="molecule type" value="Genomic_DNA"/>
</dbReference>
<proteinExistence type="predicted"/>
<dbReference type="SUPFAM" id="SSF52833">
    <property type="entry name" value="Thioredoxin-like"/>
    <property type="match status" value="1"/>
</dbReference>
<evidence type="ECO:0000256" key="1">
    <source>
        <dbReference type="ARBA" id="ARBA00004196"/>
    </source>
</evidence>
<accession>A0ABW5JEH0</accession>
<comment type="caution">
    <text evidence="7">The sequence shown here is derived from an EMBL/GenBank/DDBJ whole genome shotgun (WGS) entry which is preliminary data.</text>
</comment>
<evidence type="ECO:0000259" key="6">
    <source>
        <dbReference type="PROSITE" id="PS51352"/>
    </source>
</evidence>
<organism evidence="7 8">
    <name type="scientific">Emticicia soli</name>
    <dbReference type="NCBI Taxonomy" id="2027878"/>
    <lineage>
        <taxon>Bacteria</taxon>
        <taxon>Pseudomonadati</taxon>
        <taxon>Bacteroidota</taxon>
        <taxon>Cytophagia</taxon>
        <taxon>Cytophagales</taxon>
        <taxon>Leadbetterellaceae</taxon>
        <taxon>Emticicia</taxon>
    </lineage>
</organism>
<evidence type="ECO:0000256" key="4">
    <source>
        <dbReference type="ARBA" id="ARBA00023284"/>
    </source>
</evidence>
<dbReference type="InterPro" id="IPR013766">
    <property type="entry name" value="Thioredoxin_domain"/>
</dbReference>
<dbReference type="PROSITE" id="PS51352">
    <property type="entry name" value="THIOREDOXIN_2"/>
    <property type="match status" value="1"/>
</dbReference>
<name>A0ABW5JEH0_9BACT</name>
<keyword evidence="4" id="KW-0676">Redox-active center</keyword>
<gene>
    <name evidence="7" type="ORF">ACFSR2_21725</name>
</gene>
<dbReference type="Proteomes" id="UP001597510">
    <property type="component" value="Unassembled WGS sequence"/>
</dbReference>